<evidence type="ECO:0000313" key="3">
    <source>
        <dbReference type="EMBL" id="RJP75440.1"/>
    </source>
</evidence>
<feature type="domain" description="PKD" evidence="2">
    <location>
        <begin position="1564"/>
        <end position="1644"/>
    </location>
</feature>
<gene>
    <name evidence="3" type="ORF">C4532_00420</name>
</gene>
<dbReference type="Pfam" id="PF00801">
    <property type="entry name" value="PKD"/>
    <property type="match status" value="1"/>
</dbReference>
<feature type="domain" description="PKD" evidence="2">
    <location>
        <begin position="1729"/>
        <end position="1812"/>
    </location>
</feature>
<feature type="domain" description="PKD" evidence="2">
    <location>
        <begin position="1650"/>
        <end position="1733"/>
    </location>
</feature>
<accession>A0A419F9M0</accession>
<dbReference type="CDD" id="cd00146">
    <property type="entry name" value="PKD"/>
    <property type="match status" value="7"/>
</dbReference>
<name>A0A419F9M0_9BACT</name>
<dbReference type="PROSITE" id="PS50093">
    <property type="entry name" value="PKD"/>
    <property type="match status" value="7"/>
</dbReference>
<evidence type="ECO:0000259" key="2">
    <source>
        <dbReference type="PROSITE" id="PS50093"/>
    </source>
</evidence>
<feature type="domain" description="PKD" evidence="2">
    <location>
        <begin position="1309"/>
        <end position="1392"/>
    </location>
</feature>
<dbReference type="FunFam" id="2.60.40.10:FF:000270">
    <property type="entry name" value="Cell surface protein"/>
    <property type="match status" value="3"/>
</dbReference>
<dbReference type="Proteomes" id="UP000285961">
    <property type="component" value="Unassembled WGS sequence"/>
</dbReference>
<feature type="domain" description="PKD" evidence="2">
    <location>
        <begin position="1391"/>
        <end position="1460"/>
    </location>
</feature>
<dbReference type="InterPro" id="IPR013783">
    <property type="entry name" value="Ig-like_fold"/>
</dbReference>
<evidence type="ECO:0000256" key="1">
    <source>
        <dbReference type="SAM" id="SignalP"/>
    </source>
</evidence>
<protein>
    <submittedName>
        <fullName evidence="3">PKD domain-containing protein</fullName>
    </submittedName>
</protein>
<keyword evidence="1" id="KW-0732">Signal</keyword>
<dbReference type="SUPFAM" id="SSF49299">
    <property type="entry name" value="PKD domain"/>
    <property type="match status" value="7"/>
</dbReference>
<feature type="signal peptide" evidence="1">
    <location>
        <begin position="1"/>
        <end position="33"/>
    </location>
</feature>
<evidence type="ECO:0000313" key="4">
    <source>
        <dbReference type="Proteomes" id="UP000285961"/>
    </source>
</evidence>
<dbReference type="Gene3D" id="2.60.40.10">
    <property type="entry name" value="Immunoglobulins"/>
    <property type="match status" value="7"/>
</dbReference>
<feature type="domain" description="PKD" evidence="2">
    <location>
        <begin position="1478"/>
        <end position="1543"/>
    </location>
</feature>
<sequence>MFHREYKLTLIFSLVTCMLLLFVLSLSPAPALAEVTVRSLMTEDQGILPNSGPVEVFGINLVQPIKFQDLGCADPGVILITFLDVRYETDDPNEEWVISFSHEETSEDGPKATPGTLRFAVERHNRLTDETARKPNLLYNPEPLSPTYDPFPYLDIRIGPQPGESAEYVWNFEIPQVRPVGTPPDNIGIFRVKLKLCVENPGASGDCFYVDMADPKVQFLNSLTISIRNIRDRVEEPDIDVQPSDFFSFSLYKDSPGTTGNGVFEWGVDEWIVDGVIEVQTDELFDVTFGDVTLPTILADLNVFTNDFYGNAGDDYFVTVWTSETIDSDCSTCTREDNVDDFTAIALPNSMLFDGGSYQAPIICFDEAVGGERIACESLALDILPSGQYPFYLCYYFDDVRFPGHNMDFPAGKQRYQYLAPDLLVRQKYRGEFKLLSGITEDSFDWIFKDPDDETAYFEVPEVTPTERRFAVLGLDVAGGTANNPEYLDGITLTLSNTGNDFEFDPTEHLDDFRLNYPYFSGVTLYEDTNDNGRWDEVSFDPETFQPILDTGDMPLDMLMLPTISTVDYSEFKITFWTVDPPEIDLLADRQPDYFVVLRDDSGLLDDSPFFRDGKGINIGANFRTSLQVVDPGPGIPDPVSFRRAQPGFGLTSSAVKESFSMVAGQDYSLFFGYDVNPLGFPDPSQAPIVHMIDATSSPIPILAFNAACSDVPQTGLVNDPIHFESIRLEFDGAGTGFEEDHIEEILIFRDDKSPYFDFPERNVGAYDFMNDVANWMPPGRDLDYVTNPSEESPIPLNPYAITFDDVSGNYVVTLSPREAMQFYSRDKVEGETSIDNYMDNYIINEEGLPDNVVFPGSDYFICIKTSDQIAYRDIIRPILPIGSVVASTGPTVVKTDDFTDPEEHDAMVREMVANVPVILEDLVLKHRGLNPTLSANETDVPVIGINTFTNSPLNGEQVFLEQLVVQFIEAASRLSPNLNLGENGDLLSYQDVNGGDTQYSGIKVYRRINGQQGQQDVLINFAETDHVPYTFLDNPSLVASTDAQNQAILMVFNPDDPEVRELLRIPENDSGDYAGNDFIIKISTSPHFDRLQDNFSVAIISWGPDSPNTPRPYQVLNGPVAGYPPIPLAFQFASSSALLFYQNYPGTTRGIGFVDDNVDINGNGVHSRSFESINTVSFNASEATRLNAVGNFSATLSDPRVVDRTHQVVLIWDDTNSDGPGTFNESGYWIESDMFGTFQPIPHDPIPPETEELFINGPRFLVGRTVNFRIYAFQEDLNPEAKYPPMNGIGPVATTSITFAESIVPIPPTADFVAAPLQGCAPLTVEFTDKSLNNPISWQWDFGDGGTSIQPESTYTYEQCGVYTVSLTVANDGGSDTETKQELITVLDVPVADFVAARTQVCVGQEVRFTDLTSCSPEEWSWDFGDGLTSPEQDEQNPVYVYNAPGTYTVTLNASTTCGPDPDGETKGDYITVTEGLVAEFSAENAVGCTPLTVQFYNESLCDPTSCIWDFGDGSAPFIDPSCGDPVHVYGERGVYTVTLTVCKDGDCALPMIKENLVTAAGILPAFSVTPTQGCAPLEVCFVDETQCNPTSWDWDFGDGSTGPERFEQNPCHTYTEAETYPVTLTASNSVSSETTPPQNITVGATPVADFEIVGGRTEICLGEELCFNDLSTENTDEWFWDFGDGFTSNEQNPCHVFDQEGLHTVCLTAENECGDDVECKEVLVQSIVASLSASVTEGCAPLDVDFTDLSSCNPVEWSWDFGDGTTYEGQNPPTHTYNDAGTYTVTLTVTNAVGDTDETTVDIVVNPVAVADFTATPMSGLTPLVVTFTDQSTGNPTSWHWDFGDGTTYDGQNPPPHTYQAGTYTACLTVNNDHGCSDQPHCETILVDSLPTLSVSTTVLSNSCMHATNASPQSFQSWNSGGGTLSYSIAPNKSWLTVTPKNGTSTGEHDAITVNYSTSGLAAGTHLAKINITSNGGSAQISVTLTVVDELTQIHLTEPSNNSTLSSPPTFVWMPNGGTSNEFSVELSYSSSFGSYWSTYKNLQTVIQGTSWTMDASLWNQVAQGRPVYWRVRGRDASKTPMTIVTSSETWSFTKP</sequence>
<feature type="chain" id="PRO_5019255490" evidence="1">
    <location>
        <begin position="34"/>
        <end position="2098"/>
    </location>
</feature>
<dbReference type="InterPro" id="IPR035986">
    <property type="entry name" value="PKD_dom_sf"/>
</dbReference>
<organism evidence="3 4">
    <name type="scientific">Candidatus Abyssobacteria bacterium SURF_17</name>
    <dbReference type="NCBI Taxonomy" id="2093361"/>
    <lineage>
        <taxon>Bacteria</taxon>
        <taxon>Pseudomonadati</taxon>
        <taxon>Candidatus Hydrogenedentota</taxon>
        <taxon>Candidatus Abyssobacteria</taxon>
    </lineage>
</organism>
<proteinExistence type="predicted"/>
<dbReference type="InterPro" id="IPR000601">
    <property type="entry name" value="PKD_dom"/>
</dbReference>
<dbReference type="PANTHER" id="PTHR36842">
    <property type="entry name" value="PROTEIN TOLB HOMOLOG"/>
    <property type="match status" value="1"/>
</dbReference>
<feature type="domain" description="PKD" evidence="2">
    <location>
        <begin position="1811"/>
        <end position="1877"/>
    </location>
</feature>
<reference evidence="3 4" key="1">
    <citation type="journal article" date="2017" name="ISME J.">
        <title>Energy and carbon metabolisms in a deep terrestrial subsurface fluid microbial community.</title>
        <authorList>
            <person name="Momper L."/>
            <person name="Jungbluth S.P."/>
            <person name="Lee M.D."/>
            <person name="Amend J.P."/>
        </authorList>
    </citation>
    <scope>NUCLEOTIDE SEQUENCE [LARGE SCALE GENOMIC DNA]</scope>
    <source>
        <strain evidence="3">SURF_17</strain>
    </source>
</reference>
<comment type="caution">
    <text evidence="3">The sequence shown here is derived from an EMBL/GenBank/DDBJ whole genome shotgun (WGS) entry which is preliminary data.</text>
</comment>
<dbReference type="Pfam" id="PF18911">
    <property type="entry name" value="PKD_4"/>
    <property type="match status" value="6"/>
</dbReference>
<dbReference type="PANTHER" id="PTHR36842:SF1">
    <property type="entry name" value="PROTEIN TOLB"/>
    <property type="match status" value="1"/>
</dbReference>
<dbReference type="SMART" id="SM00089">
    <property type="entry name" value="PKD"/>
    <property type="match status" value="7"/>
</dbReference>
<dbReference type="InterPro" id="IPR022409">
    <property type="entry name" value="PKD/Chitinase_dom"/>
</dbReference>
<dbReference type="EMBL" id="QZKI01000003">
    <property type="protein sequence ID" value="RJP75440.1"/>
    <property type="molecule type" value="Genomic_DNA"/>
</dbReference>